<dbReference type="GO" id="GO:0030976">
    <property type="term" value="F:thiamine pyrophosphate binding"/>
    <property type="evidence" value="ECO:0007669"/>
    <property type="project" value="InterPro"/>
</dbReference>
<sequence>MVKIADYAGGKTAWCPGCGNFGILTALKQALVALEIEPYRVLMVSGIGQAGKLPHYTKGNVFNSLHGRTLPVATGAKIANPELIVIAVAGDGDGYGEGGNHFINAARRNNDITYLVHNNQVYGLTKGQASPTSDFGFVTKTTPHGADVPLNPIALAIAADASFVARGFAGDVNHLSQLIMQGVQHQGFALIDVLQPCPTFNHKNTYAWYRERVYKLEENGYDPGNKLAAFEKAQEWG</sequence>
<dbReference type="InterPro" id="IPR029061">
    <property type="entry name" value="THDP-binding"/>
</dbReference>
<feature type="domain" description="Thiamine pyrophosphate enzyme TPP-binding" evidence="10">
    <location>
        <begin position="54"/>
        <end position="193"/>
    </location>
</feature>
<evidence type="ECO:0000259" key="11">
    <source>
        <dbReference type="Pfam" id="PF12367"/>
    </source>
</evidence>
<evidence type="ECO:0000259" key="10">
    <source>
        <dbReference type="Pfam" id="PF02775"/>
    </source>
</evidence>
<protein>
    <recommendedName>
        <fullName evidence="13">Thiamine pyrophosphate enzyme TPP-binding domain-containing protein</fullName>
    </recommendedName>
</protein>
<proteinExistence type="predicted"/>
<dbReference type="Pfam" id="PF12367">
    <property type="entry name" value="PFO_beta_C"/>
    <property type="match status" value="1"/>
</dbReference>
<dbReference type="Gene3D" id="3.40.50.970">
    <property type="match status" value="1"/>
</dbReference>
<comment type="caution">
    <text evidence="12">The sequence shown here is derived from an EMBL/GenBank/DDBJ whole genome shotgun (WGS) entry which is preliminary data.</text>
</comment>
<keyword evidence="7" id="KW-0408">Iron</keyword>
<dbReference type="InterPro" id="IPR011896">
    <property type="entry name" value="OFOB"/>
</dbReference>
<keyword evidence="6" id="KW-0560">Oxidoreductase</keyword>
<organism evidence="12">
    <name type="scientific">marine sediment metagenome</name>
    <dbReference type="NCBI Taxonomy" id="412755"/>
    <lineage>
        <taxon>unclassified sequences</taxon>
        <taxon>metagenomes</taxon>
        <taxon>ecological metagenomes</taxon>
    </lineage>
</organism>
<feature type="non-terminal residue" evidence="12">
    <location>
        <position position="237"/>
    </location>
</feature>
<dbReference type="Pfam" id="PF02775">
    <property type="entry name" value="TPP_enzyme_C"/>
    <property type="match status" value="1"/>
</dbReference>
<evidence type="ECO:0000256" key="3">
    <source>
        <dbReference type="ARBA" id="ARBA00001966"/>
    </source>
</evidence>
<evidence type="ECO:0000256" key="5">
    <source>
        <dbReference type="ARBA" id="ARBA00022842"/>
    </source>
</evidence>
<dbReference type="PANTHER" id="PTHR48084:SF4">
    <property type="entry name" value="2-OXOGLUTARATE OXIDOREDUCTASE SUBUNIT KORB"/>
    <property type="match status" value="1"/>
</dbReference>
<dbReference type="CDD" id="cd03375">
    <property type="entry name" value="TPP_OGFOR"/>
    <property type="match status" value="1"/>
</dbReference>
<dbReference type="AlphaFoldDB" id="X0TQJ6"/>
<dbReference type="GO" id="GO:0051536">
    <property type="term" value="F:iron-sulfur cluster binding"/>
    <property type="evidence" value="ECO:0007669"/>
    <property type="project" value="UniProtKB-KW"/>
</dbReference>
<evidence type="ECO:0000256" key="9">
    <source>
        <dbReference type="ARBA" id="ARBA00023052"/>
    </source>
</evidence>
<evidence type="ECO:0000256" key="2">
    <source>
        <dbReference type="ARBA" id="ARBA00001964"/>
    </source>
</evidence>
<keyword evidence="8" id="KW-0411">Iron-sulfur</keyword>
<evidence type="ECO:0000313" key="12">
    <source>
        <dbReference type="EMBL" id="GAF95504.1"/>
    </source>
</evidence>
<evidence type="ECO:0000256" key="7">
    <source>
        <dbReference type="ARBA" id="ARBA00023004"/>
    </source>
</evidence>
<comment type="cofactor">
    <cofactor evidence="2">
        <name>thiamine diphosphate</name>
        <dbReference type="ChEBI" id="CHEBI:58937"/>
    </cofactor>
</comment>
<reference evidence="12" key="1">
    <citation type="journal article" date="2014" name="Front. Microbiol.">
        <title>High frequency of phylogenetically diverse reductive dehalogenase-homologous genes in deep subseafloor sedimentary metagenomes.</title>
        <authorList>
            <person name="Kawai M."/>
            <person name="Futagami T."/>
            <person name="Toyoda A."/>
            <person name="Takaki Y."/>
            <person name="Nishi S."/>
            <person name="Hori S."/>
            <person name="Arai W."/>
            <person name="Tsubouchi T."/>
            <person name="Morono Y."/>
            <person name="Uchiyama I."/>
            <person name="Ito T."/>
            <person name="Fujiyama A."/>
            <person name="Inagaki F."/>
            <person name="Takami H."/>
        </authorList>
    </citation>
    <scope>NUCLEOTIDE SEQUENCE</scope>
    <source>
        <strain evidence="12">Expedition CK06-06</strain>
    </source>
</reference>
<gene>
    <name evidence="12" type="ORF">S01H1_32103</name>
</gene>
<feature type="domain" description="Pyruvate ferredoxin oxidoreductase beta subunit C-terminal" evidence="11">
    <location>
        <begin position="197"/>
        <end position="237"/>
    </location>
</feature>
<keyword evidence="9" id="KW-0786">Thiamine pyrophosphate</keyword>
<dbReference type="SUPFAM" id="SSF52518">
    <property type="entry name" value="Thiamin diphosphate-binding fold (THDP-binding)"/>
    <property type="match status" value="1"/>
</dbReference>
<dbReference type="GO" id="GO:0045333">
    <property type="term" value="P:cellular respiration"/>
    <property type="evidence" value="ECO:0007669"/>
    <property type="project" value="UniProtKB-ARBA"/>
</dbReference>
<dbReference type="InterPro" id="IPR051457">
    <property type="entry name" value="2-oxoacid:Fd_oxidoreductase"/>
</dbReference>
<comment type="cofactor">
    <cofactor evidence="3">
        <name>[4Fe-4S] cluster</name>
        <dbReference type="ChEBI" id="CHEBI:49883"/>
    </cofactor>
</comment>
<comment type="cofactor">
    <cofactor evidence="1">
        <name>Mg(2+)</name>
        <dbReference type="ChEBI" id="CHEBI:18420"/>
    </cofactor>
</comment>
<dbReference type="GO" id="GO:0016625">
    <property type="term" value="F:oxidoreductase activity, acting on the aldehyde or oxo group of donors, iron-sulfur protein as acceptor"/>
    <property type="evidence" value="ECO:0007669"/>
    <property type="project" value="UniProtKB-ARBA"/>
</dbReference>
<accession>X0TQJ6</accession>
<evidence type="ECO:0008006" key="13">
    <source>
        <dbReference type="Google" id="ProtNLM"/>
    </source>
</evidence>
<evidence type="ECO:0000256" key="8">
    <source>
        <dbReference type="ARBA" id="ARBA00023014"/>
    </source>
</evidence>
<evidence type="ECO:0000256" key="4">
    <source>
        <dbReference type="ARBA" id="ARBA00022723"/>
    </source>
</evidence>
<dbReference type="InterPro" id="IPR032686">
    <property type="entry name" value="PFO_beta_C"/>
</dbReference>
<keyword evidence="4" id="KW-0479">Metal-binding</keyword>
<dbReference type="EMBL" id="BARS01019854">
    <property type="protein sequence ID" value="GAF95504.1"/>
    <property type="molecule type" value="Genomic_DNA"/>
</dbReference>
<evidence type="ECO:0000256" key="1">
    <source>
        <dbReference type="ARBA" id="ARBA00001946"/>
    </source>
</evidence>
<name>X0TQJ6_9ZZZZ</name>
<dbReference type="NCBIfam" id="TIGR02177">
    <property type="entry name" value="PorB_KorB"/>
    <property type="match status" value="1"/>
</dbReference>
<dbReference type="InterPro" id="IPR011766">
    <property type="entry name" value="TPP_enzyme_TPP-bd"/>
</dbReference>
<dbReference type="GO" id="GO:0046872">
    <property type="term" value="F:metal ion binding"/>
    <property type="evidence" value="ECO:0007669"/>
    <property type="project" value="UniProtKB-KW"/>
</dbReference>
<evidence type="ECO:0000256" key="6">
    <source>
        <dbReference type="ARBA" id="ARBA00023002"/>
    </source>
</evidence>
<dbReference type="PANTHER" id="PTHR48084">
    <property type="entry name" value="2-OXOGLUTARATE OXIDOREDUCTASE SUBUNIT KORB-RELATED"/>
    <property type="match status" value="1"/>
</dbReference>
<keyword evidence="5" id="KW-0460">Magnesium</keyword>